<dbReference type="EMBL" id="JBHSTI010000005">
    <property type="protein sequence ID" value="MFC6236951.1"/>
    <property type="molecule type" value="Genomic_DNA"/>
</dbReference>
<evidence type="ECO:0000256" key="1">
    <source>
        <dbReference type="ARBA" id="ARBA00009897"/>
    </source>
</evidence>
<comment type="caution">
    <text evidence="6">The sequence shown here is derived from an EMBL/GenBank/DDBJ whole genome shotgun (WGS) entry which is preliminary data.</text>
</comment>
<evidence type="ECO:0000313" key="7">
    <source>
        <dbReference type="Proteomes" id="UP001596138"/>
    </source>
</evidence>
<feature type="non-terminal residue" evidence="6">
    <location>
        <position position="1"/>
    </location>
</feature>
<dbReference type="Gene3D" id="3.30.590.10">
    <property type="entry name" value="Glutamine synthetase/guanido kinase, catalytic domain"/>
    <property type="match status" value="1"/>
</dbReference>
<evidence type="ECO:0000256" key="3">
    <source>
        <dbReference type="PROSITE-ProRule" id="PRU01331"/>
    </source>
</evidence>
<dbReference type="PANTHER" id="PTHR43785">
    <property type="entry name" value="GAMMA-GLUTAMYLPUTRESCINE SYNTHETASE"/>
    <property type="match status" value="1"/>
</dbReference>
<protein>
    <submittedName>
        <fullName evidence="6">Glutamine synthetase family protein</fullName>
        <ecNumber evidence="6">6.3.1.-</ecNumber>
    </submittedName>
</protein>
<keyword evidence="2 6" id="KW-0436">Ligase</keyword>
<feature type="domain" description="GS catalytic" evidence="5">
    <location>
        <begin position="1"/>
        <end position="228"/>
    </location>
</feature>
<dbReference type="SUPFAM" id="SSF55931">
    <property type="entry name" value="Glutamine synthetase/guanido kinase"/>
    <property type="match status" value="1"/>
</dbReference>
<comment type="similarity">
    <text evidence="1 3 4">Belongs to the glutamine synthetase family.</text>
</comment>
<evidence type="ECO:0000256" key="2">
    <source>
        <dbReference type="ARBA" id="ARBA00022598"/>
    </source>
</evidence>
<proteinExistence type="inferred from homology"/>
<dbReference type="PANTHER" id="PTHR43785:SF12">
    <property type="entry name" value="TYPE-1 GLUTAMINE SYNTHETASE 2"/>
    <property type="match status" value="1"/>
</dbReference>
<dbReference type="InterPro" id="IPR014746">
    <property type="entry name" value="Gln_synth/guanido_kin_cat_dom"/>
</dbReference>
<sequence length="228" mass="24276">ILKHAVKEIAAKHGHTASFMAKVRPEWAGSSGHVHQSLTTLDGKPAFANPDDPTSLSAVGKSYVAGLLELAPALTAFFLPTVNSYKRTEGGAWVGSAATWGKDNRTVAMRAIPSDGPPARIENRLAGADANPYLVLAANIAAGLHGVRGQLTPPEPLTGNAFVAPVEVAPPLPNTLAAATAELRASEVVRGLLGEQFVTHYAETRDWEISQFAKHVTDWETERYLEII</sequence>
<dbReference type="GO" id="GO:0016874">
    <property type="term" value="F:ligase activity"/>
    <property type="evidence" value="ECO:0007669"/>
    <property type="project" value="UniProtKB-KW"/>
</dbReference>
<name>A0ABW1SX20_9ACTN</name>
<dbReference type="RefSeq" id="WP_386763999.1">
    <property type="nucleotide sequence ID" value="NZ_JBHSTI010000005.1"/>
</dbReference>
<evidence type="ECO:0000259" key="5">
    <source>
        <dbReference type="PROSITE" id="PS51987"/>
    </source>
</evidence>
<evidence type="ECO:0000256" key="4">
    <source>
        <dbReference type="RuleBase" id="RU000384"/>
    </source>
</evidence>
<dbReference type="EC" id="6.3.1.-" evidence="6"/>
<dbReference type="Pfam" id="PF00120">
    <property type="entry name" value="Gln-synt_C"/>
    <property type="match status" value="1"/>
</dbReference>
<accession>A0ABW1SX20</accession>
<dbReference type="Proteomes" id="UP001596138">
    <property type="component" value="Unassembled WGS sequence"/>
</dbReference>
<keyword evidence="7" id="KW-1185">Reference proteome</keyword>
<evidence type="ECO:0000313" key="6">
    <source>
        <dbReference type="EMBL" id="MFC6236951.1"/>
    </source>
</evidence>
<dbReference type="PROSITE" id="PS51987">
    <property type="entry name" value="GS_CATALYTIC"/>
    <property type="match status" value="1"/>
</dbReference>
<dbReference type="InterPro" id="IPR008146">
    <property type="entry name" value="Gln_synth_cat_dom"/>
</dbReference>
<organism evidence="6 7">
    <name type="scientific">Longivirga aurantiaca</name>
    <dbReference type="NCBI Taxonomy" id="1837743"/>
    <lineage>
        <taxon>Bacteria</taxon>
        <taxon>Bacillati</taxon>
        <taxon>Actinomycetota</taxon>
        <taxon>Actinomycetes</taxon>
        <taxon>Sporichthyales</taxon>
        <taxon>Sporichthyaceae</taxon>
        <taxon>Longivirga</taxon>
    </lineage>
</organism>
<gene>
    <name evidence="6" type="ORF">ACFQGU_03620</name>
</gene>
<reference evidence="7" key="1">
    <citation type="journal article" date="2019" name="Int. J. Syst. Evol. Microbiol.">
        <title>The Global Catalogue of Microorganisms (GCM) 10K type strain sequencing project: providing services to taxonomists for standard genome sequencing and annotation.</title>
        <authorList>
            <consortium name="The Broad Institute Genomics Platform"/>
            <consortium name="The Broad Institute Genome Sequencing Center for Infectious Disease"/>
            <person name="Wu L."/>
            <person name="Ma J."/>
        </authorList>
    </citation>
    <scope>NUCLEOTIDE SEQUENCE [LARGE SCALE GENOMIC DNA]</scope>
    <source>
        <strain evidence="7">CGMCC 4.7317</strain>
    </source>
</reference>
<dbReference type="SMART" id="SM01230">
    <property type="entry name" value="Gln-synt_C"/>
    <property type="match status" value="1"/>
</dbReference>